<reference evidence="3 4" key="1">
    <citation type="submission" date="2019-09" db="EMBL/GenBank/DDBJ databases">
        <title>Genome sequence and assembly of Adhaeribacter sp.</title>
        <authorList>
            <person name="Chhetri G."/>
        </authorList>
    </citation>
    <scope>NUCLEOTIDE SEQUENCE [LARGE SCALE GENOMIC DNA]</scope>
    <source>
        <strain evidence="3 4">DK36</strain>
    </source>
</reference>
<dbReference type="SUPFAM" id="SSF51445">
    <property type="entry name" value="(Trans)glycosidases"/>
    <property type="match status" value="1"/>
</dbReference>
<accession>A0A5M6D5Y8</accession>
<dbReference type="GO" id="GO:0004553">
    <property type="term" value="F:hydrolase activity, hydrolyzing O-glycosyl compounds"/>
    <property type="evidence" value="ECO:0007669"/>
    <property type="project" value="InterPro"/>
</dbReference>
<evidence type="ECO:0000256" key="1">
    <source>
        <dbReference type="SAM" id="SignalP"/>
    </source>
</evidence>
<dbReference type="PANTHER" id="PTHR42767:SF1">
    <property type="entry name" value="ENDO-BETA-1,6-GALACTANASE-LIKE DOMAIN-CONTAINING PROTEIN"/>
    <property type="match status" value="1"/>
</dbReference>
<evidence type="ECO:0000313" key="3">
    <source>
        <dbReference type="EMBL" id="KAA5541219.1"/>
    </source>
</evidence>
<feature type="signal peptide" evidence="1">
    <location>
        <begin position="1"/>
        <end position="24"/>
    </location>
</feature>
<dbReference type="Gene3D" id="3.20.20.80">
    <property type="entry name" value="Glycosidases"/>
    <property type="match status" value="1"/>
</dbReference>
<dbReference type="SUPFAM" id="SSF51011">
    <property type="entry name" value="Glycosyl hydrolase domain"/>
    <property type="match status" value="1"/>
</dbReference>
<name>A0A5M6D5Y8_9BACT</name>
<dbReference type="InterPro" id="IPR039743">
    <property type="entry name" value="6GAL/EXGAL"/>
</dbReference>
<organism evidence="3 4">
    <name type="scientific">Adhaeribacter rhizoryzae</name>
    <dbReference type="NCBI Taxonomy" id="2607907"/>
    <lineage>
        <taxon>Bacteria</taxon>
        <taxon>Pseudomonadati</taxon>
        <taxon>Bacteroidota</taxon>
        <taxon>Cytophagia</taxon>
        <taxon>Cytophagales</taxon>
        <taxon>Hymenobacteraceae</taxon>
        <taxon>Adhaeribacter</taxon>
    </lineage>
</organism>
<gene>
    <name evidence="3" type="ORF">F0145_21555</name>
</gene>
<dbReference type="PANTHER" id="PTHR42767">
    <property type="entry name" value="ENDO-BETA-1,6-GALACTANASE"/>
    <property type="match status" value="1"/>
</dbReference>
<feature type="domain" description="Endo-beta-1,6-galactanase-like" evidence="2">
    <location>
        <begin position="34"/>
        <end position="386"/>
    </location>
</feature>
<dbReference type="InterPro" id="IPR017853">
    <property type="entry name" value="GH"/>
</dbReference>
<proteinExistence type="predicted"/>
<keyword evidence="4" id="KW-1185">Reference proteome</keyword>
<evidence type="ECO:0000313" key="4">
    <source>
        <dbReference type="Proteomes" id="UP000323426"/>
    </source>
</evidence>
<dbReference type="Gene3D" id="2.60.40.1180">
    <property type="entry name" value="Golgi alpha-mannosidase II"/>
    <property type="match status" value="1"/>
</dbReference>
<keyword evidence="3" id="KW-0378">Hydrolase</keyword>
<keyword evidence="1" id="KW-0732">Signal</keyword>
<dbReference type="InterPro" id="IPR039514">
    <property type="entry name" value="6GAL-like"/>
</dbReference>
<comment type="caution">
    <text evidence="3">The sequence shown here is derived from an EMBL/GenBank/DDBJ whole genome shotgun (WGS) entry which is preliminary data.</text>
</comment>
<keyword evidence="3" id="KW-0326">Glycosidase</keyword>
<dbReference type="Pfam" id="PF14587">
    <property type="entry name" value="Glyco_hydr_30_2"/>
    <property type="match status" value="1"/>
</dbReference>
<feature type="chain" id="PRO_5024392049" evidence="1">
    <location>
        <begin position="25"/>
        <end position="529"/>
    </location>
</feature>
<dbReference type="Proteomes" id="UP000323426">
    <property type="component" value="Unassembled WGS sequence"/>
</dbReference>
<evidence type="ECO:0000259" key="2">
    <source>
        <dbReference type="Pfam" id="PF14587"/>
    </source>
</evidence>
<dbReference type="RefSeq" id="WP_150091878.1">
    <property type="nucleotide sequence ID" value="NZ_VWSF01000023.1"/>
</dbReference>
<sequence length="529" mass="59535">MNSCIRKFSYVLLVTMHASGMALAQKPKPKPLLINLDPQQKAQAIDNFGAAGCWYAEGIGKHWPAEKREKIAELLFSREKDAQGNPKGIGLSAWRFNIGGGTTEQGDSSGIGDVNRRVEGFLQNDGTYNWNKQQGQTWFLQQAKQFGVENLIAFANTPPVQFTQNKLGFKTVKDYKANLRPDKYEAYTDFLAKVLQHYQDQGLQFKYISPVNEPQWDWTGKFGEAKQEGSPWQNPEIARVINALNNSLNQHKLTTQIILPEAAKLTYLYAEKSGASRQVQQFFGKNSALNLSRLSHVPKLVVGHSYFTDEGDSAIVAVRQQVADTAAHYGVGFWQSEYSMLANGYREGTRGRRSAMDCGLFLAKIIHQDLTVANASAWQFWNAFEPGKPDFDTRYYLIALQPNRNHTNGEFFQTKNLWALGHYSLFIRPGMHRLLIKRNDNLSPVAAAQRVMVSAYTGEKNKLVVVAINYEAEAKALQLAIKNYPKGATYQRYVTTAAPDENMKLYPTGKIKEQISLPPRSITTLVINY</sequence>
<dbReference type="InterPro" id="IPR013780">
    <property type="entry name" value="Glyco_hydro_b"/>
</dbReference>
<dbReference type="EMBL" id="VWSF01000023">
    <property type="protein sequence ID" value="KAA5541219.1"/>
    <property type="molecule type" value="Genomic_DNA"/>
</dbReference>
<dbReference type="AlphaFoldDB" id="A0A5M6D5Y8"/>
<protein>
    <submittedName>
        <fullName evidence="3">Beta-glycosidase</fullName>
    </submittedName>
</protein>